<dbReference type="AlphaFoldDB" id="A0A256G751"/>
<evidence type="ECO:0000256" key="2">
    <source>
        <dbReference type="ARBA" id="ARBA00023015"/>
    </source>
</evidence>
<proteinExistence type="inferred from homology"/>
<dbReference type="InterPro" id="IPR036388">
    <property type="entry name" value="WH-like_DNA-bd_sf"/>
</dbReference>
<dbReference type="GO" id="GO:0006352">
    <property type="term" value="P:DNA-templated transcription initiation"/>
    <property type="evidence" value="ECO:0007669"/>
    <property type="project" value="InterPro"/>
</dbReference>
<dbReference type="PANTHER" id="PTHR43133">
    <property type="entry name" value="RNA POLYMERASE ECF-TYPE SIGMA FACTO"/>
    <property type="match status" value="1"/>
</dbReference>
<dbReference type="InterPro" id="IPR007627">
    <property type="entry name" value="RNA_pol_sigma70_r2"/>
</dbReference>
<dbReference type="GO" id="GO:0016987">
    <property type="term" value="F:sigma factor activity"/>
    <property type="evidence" value="ECO:0007669"/>
    <property type="project" value="UniProtKB-KW"/>
</dbReference>
<keyword evidence="3" id="KW-0731">Sigma factor</keyword>
<keyword evidence="4" id="KW-0804">Transcription</keyword>
<evidence type="ECO:0000259" key="5">
    <source>
        <dbReference type="Pfam" id="PF04542"/>
    </source>
</evidence>
<dbReference type="Pfam" id="PF08281">
    <property type="entry name" value="Sigma70_r4_2"/>
    <property type="match status" value="1"/>
</dbReference>
<evidence type="ECO:0000256" key="3">
    <source>
        <dbReference type="ARBA" id="ARBA00023082"/>
    </source>
</evidence>
<dbReference type="SUPFAM" id="SSF88659">
    <property type="entry name" value="Sigma3 and sigma4 domains of RNA polymerase sigma factors"/>
    <property type="match status" value="1"/>
</dbReference>
<evidence type="ECO:0000256" key="1">
    <source>
        <dbReference type="ARBA" id="ARBA00010641"/>
    </source>
</evidence>
<accession>A0A256G751</accession>
<organism evidence="8 9">
    <name type="scientific">Brucella pseudogrignonensis</name>
    <dbReference type="NCBI Taxonomy" id="419475"/>
    <lineage>
        <taxon>Bacteria</taxon>
        <taxon>Pseudomonadati</taxon>
        <taxon>Pseudomonadota</taxon>
        <taxon>Alphaproteobacteria</taxon>
        <taxon>Hyphomicrobiales</taxon>
        <taxon>Brucellaceae</taxon>
        <taxon>Brucella/Ochrobactrum group</taxon>
        <taxon>Brucella</taxon>
    </lineage>
</organism>
<reference evidence="8 9" key="1">
    <citation type="submission" date="2017-07" db="EMBL/GenBank/DDBJ databases">
        <title>Phylogenetic study on the rhizospheric bacterium Ochrobactrum sp. A44.</title>
        <authorList>
            <person name="Krzyzanowska D.M."/>
            <person name="Ossowicki A."/>
            <person name="Rajewska M."/>
            <person name="Maciag T."/>
            <person name="Kaczynski Z."/>
            <person name="Czerwicka M."/>
            <person name="Jafra S."/>
        </authorList>
    </citation>
    <scope>NUCLEOTIDE SEQUENCE [LARGE SCALE GENOMIC DNA]</scope>
    <source>
        <strain evidence="8 9">CCUG 30717</strain>
    </source>
</reference>
<comment type="similarity">
    <text evidence="1">Belongs to the sigma-70 factor family. ECF subfamily.</text>
</comment>
<dbReference type="InterPro" id="IPR013324">
    <property type="entry name" value="RNA_pol_sigma_r3/r4-like"/>
</dbReference>
<evidence type="ECO:0000259" key="6">
    <source>
        <dbReference type="Pfam" id="PF08281"/>
    </source>
</evidence>
<evidence type="ECO:0000313" key="10">
    <source>
        <dbReference type="Proteomes" id="UP000526233"/>
    </source>
</evidence>
<dbReference type="SUPFAM" id="SSF88946">
    <property type="entry name" value="Sigma2 domain of RNA polymerase sigma factors"/>
    <property type="match status" value="1"/>
</dbReference>
<dbReference type="Gene3D" id="1.10.10.10">
    <property type="entry name" value="Winged helix-like DNA-binding domain superfamily/Winged helix DNA-binding domain"/>
    <property type="match status" value="1"/>
</dbReference>
<dbReference type="InterPro" id="IPR013325">
    <property type="entry name" value="RNA_pol_sigma_r2"/>
</dbReference>
<dbReference type="STRING" id="419475.A8A54_20425"/>
<keyword evidence="9" id="KW-1185">Reference proteome</keyword>
<dbReference type="InterPro" id="IPR013249">
    <property type="entry name" value="RNA_pol_sigma70_r4_t2"/>
</dbReference>
<dbReference type="GeneID" id="93112086"/>
<dbReference type="Proteomes" id="UP000526233">
    <property type="component" value="Unassembled WGS sequence"/>
</dbReference>
<dbReference type="EMBL" id="PKQI01000004">
    <property type="protein sequence ID" value="NNV23106.1"/>
    <property type="molecule type" value="Genomic_DNA"/>
</dbReference>
<evidence type="ECO:0000256" key="4">
    <source>
        <dbReference type="ARBA" id="ARBA00023163"/>
    </source>
</evidence>
<sequence>MVRSLTSWLNGLFRLHNREAVRFAARLVGSRDNGEEIVQNAWLRLCARTDTTPIEHPRSYLFRACRNAAIDFTLRQQRERNYRVDLDSLDEAEVADNTLELYEQRRQLAVFVVSLNDLPTACRLAFVMNKYQGYSHREIAQQLGISVSMVEKHVVRALMHCRKFLTEDSEC</sequence>
<name>A0A256G751_9HYPH</name>
<feature type="domain" description="RNA polymerase sigma factor 70 region 4 type 2" evidence="6">
    <location>
        <begin position="115"/>
        <end position="161"/>
    </location>
</feature>
<evidence type="ECO:0000313" key="8">
    <source>
        <dbReference type="EMBL" id="OYR22491.1"/>
    </source>
</evidence>
<evidence type="ECO:0000313" key="9">
    <source>
        <dbReference type="Proteomes" id="UP000216188"/>
    </source>
</evidence>
<reference evidence="7 10" key="2">
    <citation type="submission" date="2018-11" db="EMBL/GenBank/DDBJ databases">
        <title>Genome sequencing and analysis.</title>
        <authorList>
            <person name="Huang Y.-T."/>
        </authorList>
    </citation>
    <scope>NUCLEOTIDE SEQUENCE [LARGE SCALE GENOMIC DNA]</scope>
    <source>
        <strain evidence="7 10">SHIN</strain>
    </source>
</reference>
<dbReference type="PANTHER" id="PTHR43133:SF63">
    <property type="entry name" value="RNA POLYMERASE SIGMA FACTOR FECI-RELATED"/>
    <property type="match status" value="1"/>
</dbReference>
<evidence type="ECO:0000313" key="7">
    <source>
        <dbReference type="EMBL" id="NNV23106.1"/>
    </source>
</evidence>
<keyword evidence="2" id="KW-0805">Transcription regulation</keyword>
<dbReference type="InterPro" id="IPR039425">
    <property type="entry name" value="RNA_pol_sigma-70-like"/>
</dbReference>
<dbReference type="Proteomes" id="UP000216188">
    <property type="component" value="Unassembled WGS sequence"/>
</dbReference>
<dbReference type="EMBL" id="NNRM01000044">
    <property type="protein sequence ID" value="OYR22491.1"/>
    <property type="molecule type" value="Genomic_DNA"/>
</dbReference>
<dbReference type="InterPro" id="IPR014284">
    <property type="entry name" value="RNA_pol_sigma-70_dom"/>
</dbReference>
<gene>
    <name evidence="8" type="ORF">CEV34_4323</name>
    <name evidence="7" type="ORF">EHE22_22130</name>
</gene>
<dbReference type="Pfam" id="PF04542">
    <property type="entry name" value="Sigma70_r2"/>
    <property type="match status" value="1"/>
</dbReference>
<dbReference type="RefSeq" id="WP_007880811.1">
    <property type="nucleotide sequence ID" value="NZ_CAXURC020000003.1"/>
</dbReference>
<comment type="caution">
    <text evidence="8">The sequence shown here is derived from an EMBL/GenBank/DDBJ whole genome shotgun (WGS) entry which is preliminary data.</text>
</comment>
<dbReference type="NCBIfam" id="TIGR02937">
    <property type="entry name" value="sigma70-ECF"/>
    <property type="match status" value="1"/>
</dbReference>
<dbReference type="GO" id="GO:0003677">
    <property type="term" value="F:DNA binding"/>
    <property type="evidence" value="ECO:0007669"/>
    <property type="project" value="InterPro"/>
</dbReference>
<feature type="domain" description="RNA polymerase sigma-70 region 2" evidence="5">
    <location>
        <begin position="12"/>
        <end position="78"/>
    </location>
</feature>
<dbReference type="Gene3D" id="1.10.1740.10">
    <property type="match status" value="1"/>
</dbReference>
<protein>
    <submittedName>
        <fullName evidence="8">RNA polymerase sigma factor, sigma-70 family protein</fullName>
    </submittedName>
    <submittedName>
        <fullName evidence="7">Sigma-70 family RNA polymerase sigma factor</fullName>
    </submittedName>
</protein>